<feature type="region of interest" description="Disordered" evidence="1">
    <location>
        <begin position="67"/>
        <end position="87"/>
    </location>
</feature>
<sequence>MPSATVAKTFWLCSILLASSLATSSTSSVCWRTRRPVTSSPEALDTTQALATPARAAAINVIHNRRCSSGPGVSKPESIPAPRSDNVASRTEGSLLFMANRSAAKYASTAQRLGRTCRIGASSGTLLTPGWHQYTRARCDSRWD</sequence>
<gene>
    <name evidence="2" type="ORF">SDC9_156613</name>
</gene>
<dbReference type="EMBL" id="VSSQ01055426">
    <property type="protein sequence ID" value="MPN09324.1"/>
    <property type="molecule type" value="Genomic_DNA"/>
</dbReference>
<dbReference type="AlphaFoldDB" id="A0A645F9S8"/>
<evidence type="ECO:0000256" key="1">
    <source>
        <dbReference type="SAM" id="MobiDB-lite"/>
    </source>
</evidence>
<comment type="caution">
    <text evidence="2">The sequence shown here is derived from an EMBL/GenBank/DDBJ whole genome shotgun (WGS) entry which is preliminary data.</text>
</comment>
<name>A0A645F9S8_9ZZZZ</name>
<reference evidence="2" key="1">
    <citation type="submission" date="2019-08" db="EMBL/GenBank/DDBJ databases">
        <authorList>
            <person name="Kucharzyk K."/>
            <person name="Murdoch R.W."/>
            <person name="Higgins S."/>
            <person name="Loffler F."/>
        </authorList>
    </citation>
    <scope>NUCLEOTIDE SEQUENCE</scope>
</reference>
<protein>
    <submittedName>
        <fullName evidence="2">Uncharacterized protein</fullName>
    </submittedName>
</protein>
<accession>A0A645F9S8</accession>
<evidence type="ECO:0000313" key="2">
    <source>
        <dbReference type="EMBL" id="MPN09324.1"/>
    </source>
</evidence>
<organism evidence="2">
    <name type="scientific">bioreactor metagenome</name>
    <dbReference type="NCBI Taxonomy" id="1076179"/>
    <lineage>
        <taxon>unclassified sequences</taxon>
        <taxon>metagenomes</taxon>
        <taxon>ecological metagenomes</taxon>
    </lineage>
</organism>
<proteinExistence type="predicted"/>